<protein>
    <submittedName>
        <fullName evidence="1">Uncharacterized protein</fullName>
    </submittedName>
</protein>
<accession>A0A8C9SB45</accession>
<sequence>MMDLYTKLLAVIHNFVPQDNFRFISSGLRFLNKGTAAGVGFKPGSFQQKGDGFNHSAAWCPYLGWWMQV</sequence>
<reference evidence="1 2" key="1">
    <citation type="submission" date="2019-04" db="EMBL/GenBank/DDBJ databases">
        <authorList>
            <consortium name="Wellcome Sanger Institute Data Sharing"/>
        </authorList>
    </citation>
    <scope>NUCLEOTIDE SEQUENCE [LARGE SCALE GENOMIC DNA]</scope>
</reference>
<name>A0A8C9SB45_SCLFO</name>
<proteinExistence type="predicted"/>
<evidence type="ECO:0000313" key="2">
    <source>
        <dbReference type="Proteomes" id="UP000694397"/>
    </source>
</evidence>
<keyword evidence="2" id="KW-1185">Reference proteome</keyword>
<dbReference type="AlphaFoldDB" id="A0A8C9SB45"/>
<reference evidence="1" key="2">
    <citation type="submission" date="2025-08" db="UniProtKB">
        <authorList>
            <consortium name="Ensembl"/>
        </authorList>
    </citation>
    <scope>IDENTIFICATION</scope>
</reference>
<dbReference type="Proteomes" id="UP000694397">
    <property type="component" value="Chromosome 7"/>
</dbReference>
<dbReference type="Ensembl" id="ENSSFOT00015031299.2">
    <property type="protein sequence ID" value="ENSSFOP00015030950.2"/>
    <property type="gene ID" value="ENSSFOG00015019845.2"/>
</dbReference>
<evidence type="ECO:0000313" key="1">
    <source>
        <dbReference type="Ensembl" id="ENSSFOP00015030950.2"/>
    </source>
</evidence>
<organism evidence="1 2">
    <name type="scientific">Scleropages formosus</name>
    <name type="common">Asian bonytongue</name>
    <name type="synonym">Osteoglossum formosum</name>
    <dbReference type="NCBI Taxonomy" id="113540"/>
    <lineage>
        <taxon>Eukaryota</taxon>
        <taxon>Metazoa</taxon>
        <taxon>Chordata</taxon>
        <taxon>Craniata</taxon>
        <taxon>Vertebrata</taxon>
        <taxon>Euteleostomi</taxon>
        <taxon>Actinopterygii</taxon>
        <taxon>Neopterygii</taxon>
        <taxon>Teleostei</taxon>
        <taxon>Osteoglossocephala</taxon>
        <taxon>Osteoglossomorpha</taxon>
        <taxon>Osteoglossiformes</taxon>
        <taxon>Osteoglossidae</taxon>
        <taxon>Scleropages</taxon>
    </lineage>
</organism>
<reference evidence="1" key="3">
    <citation type="submission" date="2025-09" db="UniProtKB">
        <authorList>
            <consortium name="Ensembl"/>
        </authorList>
    </citation>
    <scope>IDENTIFICATION</scope>
</reference>